<dbReference type="AlphaFoldDB" id="H2J712"/>
<dbReference type="EMBL" id="CP003257">
    <property type="protein sequence ID" value="AEX86382.1"/>
    <property type="molecule type" value="Genomic_DNA"/>
</dbReference>
<sequence length="91" mass="10486">MEKRIKYLSTVNERTLQQAKDISIAFVTFSALLIVAVLFVSTTLNFGNKIQNLKNNVYALNQRILDYQNKIQTVSTELEIYKQALVVMEDE</sequence>
<evidence type="ECO:0000256" key="1">
    <source>
        <dbReference type="SAM" id="Phobius"/>
    </source>
</evidence>
<protein>
    <submittedName>
        <fullName evidence="2">Uncharacterized protein</fullName>
    </submittedName>
</protein>
<keyword evidence="3" id="KW-1185">Reference proteome</keyword>
<dbReference type="HOGENOM" id="CLU_2423465_0_0_0"/>
<feature type="transmembrane region" description="Helical" evidence="1">
    <location>
        <begin position="21"/>
        <end position="44"/>
    </location>
</feature>
<evidence type="ECO:0000313" key="2">
    <source>
        <dbReference type="EMBL" id="AEX86382.1"/>
    </source>
</evidence>
<dbReference type="KEGG" id="mpz:Marpi_2006"/>
<dbReference type="Proteomes" id="UP000007161">
    <property type="component" value="Chromosome"/>
</dbReference>
<dbReference type="OrthoDB" id="47389at2"/>
<keyword evidence="1" id="KW-0812">Transmembrane</keyword>
<dbReference type="STRING" id="443254.Marpi_2006"/>
<reference evidence="2 3" key="1">
    <citation type="journal article" date="2012" name="J. Bacteriol.">
        <title>Complete Genome Sequence of the Thermophilic, Piezophilic, Heterotrophic Bacterium Marinitoga piezophila KA3.</title>
        <authorList>
            <person name="Lucas S."/>
            <person name="Han J."/>
            <person name="Lapidus A."/>
            <person name="Cheng J.F."/>
            <person name="Goodwin L.A."/>
            <person name="Pitluck S."/>
            <person name="Peters L."/>
            <person name="Mikhailova N."/>
            <person name="Teshima H."/>
            <person name="Detter J.C."/>
            <person name="Han C."/>
            <person name="Tapia R."/>
            <person name="Land M."/>
            <person name="Hauser L."/>
            <person name="Kyrpides N.C."/>
            <person name="Ivanova N."/>
            <person name="Pagani I."/>
            <person name="Vannier P."/>
            <person name="Oger P."/>
            <person name="Bartlett D.H."/>
            <person name="Noll K.M."/>
            <person name="Woyke T."/>
            <person name="Jebbar M."/>
        </authorList>
    </citation>
    <scope>NUCLEOTIDE SEQUENCE [LARGE SCALE GENOMIC DNA]</scope>
    <source>
        <strain evidence="3">DSM 14283 / JCM 11233 / KA3</strain>
    </source>
</reference>
<accession>H2J712</accession>
<evidence type="ECO:0000313" key="3">
    <source>
        <dbReference type="Proteomes" id="UP000007161"/>
    </source>
</evidence>
<dbReference type="RefSeq" id="WP_014297452.1">
    <property type="nucleotide sequence ID" value="NC_016751.1"/>
</dbReference>
<keyword evidence="1" id="KW-0472">Membrane</keyword>
<keyword evidence="1" id="KW-1133">Transmembrane helix</keyword>
<name>H2J712_MARPK</name>
<organism evidence="2 3">
    <name type="scientific">Marinitoga piezophila (strain DSM 14283 / JCM 11233 / KA3)</name>
    <dbReference type="NCBI Taxonomy" id="443254"/>
    <lineage>
        <taxon>Bacteria</taxon>
        <taxon>Thermotogati</taxon>
        <taxon>Thermotogota</taxon>
        <taxon>Thermotogae</taxon>
        <taxon>Petrotogales</taxon>
        <taxon>Petrotogaceae</taxon>
        <taxon>Marinitoga</taxon>
    </lineage>
</organism>
<proteinExistence type="predicted"/>
<gene>
    <name evidence="2" type="ordered locus">Marpi_2006</name>
</gene>
<reference evidence="3" key="2">
    <citation type="submission" date="2012-01" db="EMBL/GenBank/DDBJ databases">
        <title>Complete sequence of chromosome of Marinitoga piezophila KA3.</title>
        <authorList>
            <person name="Lucas S."/>
            <person name="Han J."/>
            <person name="Lapidus A."/>
            <person name="Cheng J.-F."/>
            <person name="Goodwin L."/>
            <person name="Pitluck S."/>
            <person name="Peters L."/>
            <person name="Mikhailova N."/>
            <person name="Teshima H."/>
            <person name="Detter J.C."/>
            <person name="Han C."/>
            <person name="Tapia R."/>
            <person name="Land M."/>
            <person name="Hauser L."/>
            <person name="Kyrpides N."/>
            <person name="Ivanova N."/>
            <person name="Pagani I."/>
            <person name="Jebbar M."/>
            <person name="Vannier P."/>
            <person name="Oger P."/>
            <person name="Cario A."/>
            <person name="Bartlett D."/>
            <person name="Noll K.M."/>
            <person name="Woyke T."/>
        </authorList>
    </citation>
    <scope>NUCLEOTIDE SEQUENCE [LARGE SCALE GENOMIC DNA]</scope>
    <source>
        <strain evidence="3">DSM 14283 / JCM 11233 / KA3</strain>
    </source>
</reference>